<accession>A0A0G1P3C5</accession>
<sequence>MVADAARPVVVELHHGDAAALVGAARVHDLAGAHRREAGEVAVLAGAEALVGLEAHLHRAAGLEALAPPDEHVTRLELAHEGVGRQQAELAARVHEHEGPLARLHDHVEGRDLRGIAVLRGQVVLPRPLGVLPASLHDQTDLSHLEVLRLRFCMCAFPLGRRKLGTFYTRRTPMSSKPVIFPAYKESTKHEEWLYKHIFLPPDIHAFHHQTHA</sequence>
<dbReference type="Proteomes" id="UP000034175">
    <property type="component" value="Unassembled WGS sequence"/>
</dbReference>
<comment type="caution">
    <text evidence="1">The sequence shown here is derived from an EMBL/GenBank/DDBJ whole genome shotgun (WGS) entry which is preliminary data.</text>
</comment>
<name>A0A0G1P3C5_9BACT</name>
<organism evidence="1 2">
    <name type="scientific">Candidatus Magasanikbacteria bacterium GW2011_GWA2_46_17</name>
    <dbReference type="NCBI Taxonomy" id="1619042"/>
    <lineage>
        <taxon>Bacteria</taxon>
        <taxon>Candidatus Magasanikiibacteriota</taxon>
    </lineage>
</organism>
<reference evidence="1 2" key="1">
    <citation type="journal article" date="2015" name="Nature">
        <title>rRNA introns, odd ribosomes, and small enigmatic genomes across a large radiation of phyla.</title>
        <authorList>
            <person name="Brown C.T."/>
            <person name="Hug L.A."/>
            <person name="Thomas B.C."/>
            <person name="Sharon I."/>
            <person name="Castelle C.J."/>
            <person name="Singh A."/>
            <person name="Wilkins M.J."/>
            <person name="Williams K.H."/>
            <person name="Banfield J.F."/>
        </authorList>
    </citation>
    <scope>NUCLEOTIDE SEQUENCE [LARGE SCALE GENOMIC DNA]</scope>
</reference>
<evidence type="ECO:0000313" key="1">
    <source>
        <dbReference type="EMBL" id="KKU27231.1"/>
    </source>
</evidence>
<gene>
    <name evidence="1" type="ORF">UX39_C0002G0010</name>
</gene>
<proteinExistence type="predicted"/>
<evidence type="ECO:0000313" key="2">
    <source>
        <dbReference type="Proteomes" id="UP000034175"/>
    </source>
</evidence>
<dbReference type="AlphaFoldDB" id="A0A0G1P3C5"/>
<protein>
    <submittedName>
        <fullName evidence="1">Uncharacterized protein</fullName>
    </submittedName>
</protein>
<dbReference type="EMBL" id="LCMA01000002">
    <property type="protein sequence ID" value="KKU27231.1"/>
    <property type="molecule type" value="Genomic_DNA"/>
</dbReference>